<dbReference type="EMBL" id="ML210436">
    <property type="protein sequence ID" value="TFK18060.1"/>
    <property type="molecule type" value="Genomic_DNA"/>
</dbReference>
<gene>
    <name evidence="2" type="ORF">FA15DRAFT_683383</name>
</gene>
<protein>
    <submittedName>
        <fullName evidence="2">Uncharacterized protein</fullName>
    </submittedName>
</protein>
<evidence type="ECO:0000256" key="1">
    <source>
        <dbReference type="SAM" id="MobiDB-lite"/>
    </source>
</evidence>
<feature type="compositionally biased region" description="Basic and acidic residues" evidence="1">
    <location>
        <begin position="108"/>
        <end position="122"/>
    </location>
</feature>
<keyword evidence="3" id="KW-1185">Reference proteome</keyword>
<dbReference type="OrthoDB" id="3269417at2759"/>
<dbReference type="AlphaFoldDB" id="A0A5C3KDJ7"/>
<proteinExistence type="predicted"/>
<sequence length="178" mass="20283">MPSFGNGTIRRFGLNASEFKRKAARDYEDLLQCAIPAFDGLIPAPHNEIVMKLLKLCAEWHALAKLHMHTDLTLELLEETTTAMATQFRLFLEQTCAQVVTFELPKEAEAHHKREQSQKDKGQSNSCPRLSIRPHKCSPSQRKTLNINTYKYHALGDYVFTIKKFGTTDSFNSDIVSR</sequence>
<evidence type="ECO:0000313" key="3">
    <source>
        <dbReference type="Proteomes" id="UP000307440"/>
    </source>
</evidence>
<evidence type="ECO:0000313" key="2">
    <source>
        <dbReference type="EMBL" id="TFK18060.1"/>
    </source>
</evidence>
<dbReference type="Proteomes" id="UP000307440">
    <property type="component" value="Unassembled WGS sequence"/>
</dbReference>
<name>A0A5C3KDJ7_COPMA</name>
<feature type="region of interest" description="Disordered" evidence="1">
    <location>
        <begin position="108"/>
        <end position="140"/>
    </location>
</feature>
<dbReference type="STRING" id="230819.A0A5C3KDJ7"/>
<accession>A0A5C3KDJ7</accession>
<organism evidence="2 3">
    <name type="scientific">Coprinopsis marcescibilis</name>
    <name type="common">Agaric fungus</name>
    <name type="synonym">Psathyrella marcescibilis</name>
    <dbReference type="NCBI Taxonomy" id="230819"/>
    <lineage>
        <taxon>Eukaryota</taxon>
        <taxon>Fungi</taxon>
        <taxon>Dikarya</taxon>
        <taxon>Basidiomycota</taxon>
        <taxon>Agaricomycotina</taxon>
        <taxon>Agaricomycetes</taxon>
        <taxon>Agaricomycetidae</taxon>
        <taxon>Agaricales</taxon>
        <taxon>Agaricineae</taxon>
        <taxon>Psathyrellaceae</taxon>
        <taxon>Coprinopsis</taxon>
    </lineage>
</organism>
<reference evidence="2 3" key="1">
    <citation type="journal article" date="2019" name="Nat. Ecol. Evol.">
        <title>Megaphylogeny resolves global patterns of mushroom evolution.</title>
        <authorList>
            <person name="Varga T."/>
            <person name="Krizsan K."/>
            <person name="Foldi C."/>
            <person name="Dima B."/>
            <person name="Sanchez-Garcia M."/>
            <person name="Sanchez-Ramirez S."/>
            <person name="Szollosi G.J."/>
            <person name="Szarkandi J.G."/>
            <person name="Papp V."/>
            <person name="Albert L."/>
            <person name="Andreopoulos W."/>
            <person name="Angelini C."/>
            <person name="Antonin V."/>
            <person name="Barry K.W."/>
            <person name="Bougher N.L."/>
            <person name="Buchanan P."/>
            <person name="Buyck B."/>
            <person name="Bense V."/>
            <person name="Catcheside P."/>
            <person name="Chovatia M."/>
            <person name="Cooper J."/>
            <person name="Damon W."/>
            <person name="Desjardin D."/>
            <person name="Finy P."/>
            <person name="Geml J."/>
            <person name="Haridas S."/>
            <person name="Hughes K."/>
            <person name="Justo A."/>
            <person name="Karasinski D."/>
            <person name="Kautmanova I."/>
            <person name="Kiss B."/>
            <person name="Kocsube S."/>
            <person name="Kotiranta H."/>
            <person name="LaButti K.M."/>
            <person name="Lechner B.E."/>
            <person name="Liimatainen K."/>
            <person name="Lipzen A."/>
            <person name="Lukacs Z."/>
            <person name="Mihaltcheva S."/>
            <person name="Morgado L.N."/>
            <person name="Niskanen T."/>
            <person name="Noordeloos M.E."/>
            <person name="Ohm R.A."/>
            <person name="Ortiz-Santana B."/>
            <person name="Ovrebo C."/>
            <person name="Racz N."/>
            <person name="Riley R."/>
            <person name="Savchenko A."/>
            <person name="Shiryaev A."/>
            <person name="Soop K."/>
            <person name="Spirin V."/>
            <person name="Szebenyi C."/>
            <person name="Tomsovsky M."/>
            <person name="Tulloss R.E."/>
            <person name="Uehling J."/>
            <person name="Grigoriev I.V."/>
            <person name="Vagvolgyi C."/>
            <person name="Papp T."/>
            <person name="Martin F.M."/>
            <person name="Miettinen O."/>
            <person name="Hibbett D.S."/>
            <person name="Nagy L.G."/>
        </authorList>
    </citation>
    <scope>NUCLEOTIDE SEQUENCE [LARGE SCALE GENOMIC DNA]</scope>
    <source>
        <strain evidence="2 3">CBS 121175</strain>
    </source>
</reference>